<reference evidence="1" key="1">
    <citation type="journal article" date="2013" name="J. Virol.">
        <title>New Insights into the Evolution of Entomopoxvirinae from the Complete Genome Sequences of Four Entomopoxviruses Infecting Adoxophyes honmai, Choristoneura biennis, Choristoneura rosaceana, and Mythimna separata.</title>
        <authorList>
            <person name="Theze J."/>
            <person name="Takatsuka J."/>
            <person name="Li Z."/>
            <person name="Gallais J."/>
            <person name="Doucet D."/>
            <person name="Arif B."/>
            <person name="Nakai M."/>
            <person name="Herniou E.A."/>
        </authorList>
    </citation>
    <scope>NUCLEOTIDE SEQUENCE</scope>
</reference>
<dbReference type="RefSeq" id="YP_008004136.1">
    <property type="nucleotide sequence ID" value="NC_021248.1"/>
</dbReference>
<proteinExistence type="predicted"/>
<dbReference type="EMBL" id="HF679132">
    <property type="protein sequence ID" value="CCU55634.1"/>
    <property type="molecule type" value="Genomic_DNA"/>
</dbReference>
<evidence type="ECO:0000313" key="1">
    <source>
        <dbReference type="EMBL" id="CCU55634.1"/>
    </source>
</evidence>
<name>A0A916P165_CBEPV</name>
<organismHost>
    <name type="scientific">Choristoneura fumiferana</name>
    <name type="common">Spruce budworm moth</name>
    <name type="synonym">Archips fumiferana</name>
    <dbReference type="NCBI Taxonomy" id="7141"/>
</organismHost>
<gene>
    <name evidence="1" type="ORF">CHBEV_066</name>
</gene>
<accession>A0A916P165</accession>
<protein>
    <submittedName>
        <fullName evidence="1">Uncharacterized protein</fullName>
    </submittedName>
</protein>
<dbReference type="OrthoDB" id="40645at10239"/>
<evidence type="ECO:0000313" key="2">
    <source>
        <dbReference type="Proteomes" id="UP000792220"/>
    </source>
</evidence>
<organism evidence="1 2">
    <name type="scientific">Choristoneura biennis entomopoxvirus</name>
    <name type="common">CbEPV</name>
    <dbReference type="NCBI Taxonomy" id="10288"/>
    <lineage>
        <taxon>Viruses</taxon>
        <taxon>Varidnaviria</taxon>
        <taxon>Bamfordvirae</taxon>
        <taxon>Nucleocytoviricota</taxon>
        <taxon>Pokkesviricetes</taxon>
        <taxon>Chitovirales</taxon>
        <taxon>Poxviridae</taxon>
        <taxon>Entomopoxvirinae</taxon>
        <taxon>Betaentomopoxvirus</taxon>
        <taxon>Betaentomopoxvirus cbiennis</taxon>
    </lineage>
</organism>
<sequence>MHDNINIINIIKNDINNNIEFEITIKNILDNNYNNLSDLEICMLYSQLKIDLEYINANFTQEDNINLQTINNYIYDEINNYCINHLIDNYNYTIDDIMPLLIEYYI</sequence>
<dbReference type="Proteomes" id="UP000792220">
    <property type="component" value="Genome"/>
</dbReference>
<dbReference type="KEGG" id="vg:15613056"/>
<dbReference type="GeneID" id="15613056"/>
<keyword evidence="2" id="KW-1185">Reference proteome</keyword>